<keyword evidence="1" id="KW-0472">Membrane</keyword>
<dbReference type="InterPro" id="IPR054467">
    <property type="entry name" value="YkoP-like_dom"/>
</dbReference>
<evidence type="ECO:0000256" key="1">
    <source>
        <dbReference type="SAM" id="Phobius"/>
    </source>
</evidence>
<dbReference type="PROSITE" id="PS51677">
    <property type="entry name" value="NODB"/>
    <property type="match status" value="1"/>
</dbReference>
<dbReference type="PATRIC" id="fig|1117108.3.peg.3440"/>
<dbReference type="Pfam" id="PF01522">
    <property type="entry name" value="Polysacc_deac_1"/>
    <property type="match status" value="1"/>
</dbReference>
<dbReference type="InterPro" id="IPR002509">
    <property type="entry name" value="NODB_dom"/>
</dbReference>
<dbReference type="GO" id="GO:0016810">
    <property type="term" value="F:hydrolase activity, acting on carbon-nitrogen (but not peptide) bonds"/>
    <property type="evidence" value="ECO:0007669"/>
    <property type="project" value="InterPro"/>
</dbReference>
<protein>
    <submittedName>
        <fullName evidence="3">Polysaccharide deacetylase</fullName>
    </submittedName>
</protein>
<evidence type="ECO:0000313" key="4">
    <source>
        <dbReference type="Proteomes" id="UP000015344"/>
    </source>
</evidence>
<keyword evidence="1" id="KW-1133">Transmembrane helix</keyword>
<dbReference type="eggNOG" id="COG0726">
    <property type="taxonomic scope" value="Bacteria"/>
</dbReference>
<dbReference type="Proteomes" id="UP000015344">
    <property type="component" value="Unassembled WGS sequence"/>
</dbReference>
<evidence type="ECO:0000259" key="2">
    <source>
        <dbReference type="PROSITE" id="PS51677"/>
    </source>
</evidence>
<feature type="transmembrane region" description="Helical" evidence="1">
    <location>
        <begin position="27"/>
        <end position="49"/>
    </location>
</feature>
<dbReference type="AlphaFoldDB" id="S9TV41"/>
<feature type="domain" description="NodB homology" evidence="2">
    <location>
        <begin position="61"/>
        <end position="247"/>
    </location>
</feature>
<dbReference type="Pfam" id="PF22790">
    <property type="entry name" value="YkoP"/>
    <property type="match status" value="1"/>
</dbReference>
<sequence length="480" mass="56279">MFKLKELENIAFYQVNKKRGTGMVEFILLWGFYILTFYAFLPGIISRLFGFRVFQKGRTERELALTFDDGPDPIYTPQLLDLLKKYNAKATFFVVGIHAEQHPEVLKRMHDEGHLIGIHNYVHKSNWLMRPKTVKRQIRKTSDIIESVTGKRSNYYRPPWGIVNLFDYGRLGHLQIILWSVLFGDWRKKLGAERLYRRMMKRCRGGEVLLLHDCGLTLGADREAPANMLAALERFLDEAEKRELRCVRIDELIRLTDQARVNNPSLLRRMVVRLWFLYEKAFHSVFALKTTNHEQPVFHFRVRPYHGKAVVLDDGVELKHNDLVLELHFDNRLLYDIGHRSRSAMQIAIQMIRSVERTLPELADYVLSDQNLRANVKALYGVSMMHRGPEQFGFTVRDLPRGLFSWMSRRYLRLLMSIIHPQGQNRLKQQAEQMIPKLIIMSTETLLSRYGRDRNYAFDANASERLVLVDKKVENVAHPL</sequence>
<accession>S9TV41</accession>
<keyword evidence="1" id="KW-0812">Transmembrane</keyword>
<reference evidence="3 4" key="1">
    <citation type="submission" date="2013-05" db="EMBL/GenBank/DDBJ databases">
        <authorList>
            <person name="Strain E.A."/>
            <person name="Brown E."/>
            <person name="Allard M.W."/>
            <person name="Luo Y.L."/>
        </authorList>
    </citation>
    <scope>NUCLEOTIDE SEQUENCE [LARGE SCALE GENOMIC DNA]</scope>
    <source>
        <strain evidence="3 4">TS-15</strain>
    </source>
</reference>
<dbReference type="EMBL" id="ATMT01000057">
    <property type="protein sequence ID" value="EPY06131.1"/>
    <property type="molecule type" value="Genomic_DNA"/>
</dbReference>
<dbReference type="InterPro" id="IPR050248">
    <property type="entry name" value="Polysacc_deacetylase_ArnD"/>
</dbReference>
<proteinExistence type="predicted"/>
<dbReference type="Gene3D" id="3.20.20.370">
    <property type="entry name" value="Glycoside hydrolase/deacetylase"/>
    <property type="match status" value="1"/>
</dbReference>
<name>S9TV41_PAEAL</name>
<comment type="caution">
    <text evidence="3">The sequence shown here is derived from an EMBL/GenBank/DDBJ whole genome shotgun (WGS) entry which is preliminary data.</text>
</comment>
<dbReference type="GO" id="GO:0005975">
    <property type="term" value="P:carbohydrate metabolic process"/>
    <property type="evidence" value="ECO:0007669"/>
    <property type="project" value="InterPro"/>
</dbReference>
<gene>
    <name evidence="3" type="ORF">PAALTS15_16671</name>
</gene>
<organism evidence="3 4">
    <name type="scientific">Paenibacillus alvei TS-15</name>
    <dbReference type="NCBI Taxonomy" id="1117108"/>
    <lineage>
        <taxon>Bacteria</taxon>
        <taxon>Bacillati</taxon>
        <taxon>Bacillota</taxon>
        <taxon>Bacilli</taxon>
        <taxon>Bacillales</taxon>
        <taxon>Paenibacillaceae</taxon>
        <taxon>Paenibacillus</taxon>
    </lineage>
</organism>
<evidence type="ECO:0000313" key="3">
    <source>
        <dbReference type="EMBL" id="EPY06131.1"/>
    </source>
</evidence>
<dbReference type="CDD" id="cd10959">
    <property type="entry name" value="CE4_NodB_like_3"/>
    <property type="match status" value="1"/>
</dbReference>
<dbReference type="InterPro" id="IPR011330">
    <property type="entry name" value="Glyco_hydro/deAcase_b/a-brl"/>
</dbReference>
<dbReference type="PANTHER" id="PTHR10587">
    <property type="entry name" value="GLYCOSYL TRANSFERASE-RELATED"/>
    <property type="match status" value="1"/>
</dbReference>
<dbReference type="SUPFAM" id="SSF88713">
    <property type="entry name" value="Glycoside hydrolase/deacetylase"/>
    <property type="match status" value="1"/>
</dbReference>